<name>A0A183T765_SCHSO</name>
<dbReference type="EMBL" id="UYSU01037176">
    <property type="protein sequence ID" value="VDL98698.1"/>
    <property type="molecule type" value="Genomic_DNA"/>
</dbReference>
<dbReference type="AlphaFoldDB" id="A0A183T765"/>
<dbReference type="Proteomes" id="UP000275846">
    <property type="component" value="Unassembled WGS sequence"/>
</dbReference>
<dbReference type="OrthoDB" id="6308550at2759"/>
<evidence type="ECO:0000313" key="2">
    <source>
        <dbReference type="Proteomes" id="UP000275846"/>
    </source>
</evidence>
<keyword evidence="2" id="KW-1185">Reference proteome</keyword>
<evidence type="ECO:0000313" key="3">
    <source>
        <dbReference type="WBParaSite" id="SSLN_0001277401-mRNA-1"/>
    </source>
</evidence>
<protein>
    <submittedName>
        <fullName evidence="3">LCCL domain-containing protein</fullName>
    </submittedName>
</protein>
<sequence>MHTPTVEKLPTSSVGNADPRQHLTIGIHQHIRERATEKCGRWFAAPYYIVGHCEFVYGFPQAATIHRVKGFCQTHEGIVNKGSQLLSHLSWLAGTVYQVGYYAVSSKAPFDFRERYVHFVTVQTNEKDKG</sequence>
<organism evidence="3">
    <name type="scientific">Schistocephalus solidus</name>
    <name type="common">Tapeworm</name>
    <dbReference type="NCBI Taxonomy" id="70667"/>
    <lineage>
        <taxon>Eukaryota</taxon>
        <taxon>Metazoa</taxon>
        <taxon>Spiralia</taxon>
        <taxon>Lophotrochozoa</taxon>
        <taxon>Platyhelminthes</taxon>
        <taxon>Cestoda</taxon>
        <taxon>Eucestoda</taxon>
        <taxon>Diphyllobothriidea</taxon>
        <taxon>Diphyllobothriidae</taxon>
        <taxon>Schistocephalus</taxon>
    </lineage>
</organism>
<proteinExistence type="predicted"/>
<accession>A0A183T765</accession>
<dbReference type="WBParaSite" id="SSLN_0001277401-mRNA-1">
    <property type="protein sequence ID" value="SSLN_0001277401-mRNA-1"/>
    <property type="gene ID" value="SSLN_0001277401"/>
</dbReference>
<gene>
    <name evidence="1" type="ORF">SSLN_LOCUS12313</name>
</gene>
<evidence type="ECO:0000313" key="1">
    <source>
        <dbReference type="EMBL" id="VDL98698.1"/>
    </source>
</evidence>
<reference evidence="3" key="1">
    <citation type="submission" date="2016-06" db="UniProtKB">
        <authorList>
            <consortium name="WormBaseParasite"/>
        </authorList>
    </citation>
    <scope>IDENTIFICATION</scope>
</reference>
<reference evidence="1 2" key="2">
    <citation type="submission" date="2018-11" db="EMBL/GenBank/DDBJ databases">
        <authorList>
            <consortium name="Pathogen Informatics"/>
        </authorList>
    </citation>
    <scope>NUCLEOTIDE SEQUENCE [LARGE SCALE GENOMIC DNA]</scope>
    <source>
        <strain evidence="1 2">NST_G2</strain>
    </source>
</reference>